<keyword evidence="3" id="KW-0282">Flagellum</keyword>
<keyword evidence="3" id="KW-0966">Cell projection</keyword>
<dbReference type="EMBL" id="LC043068">
    <property type="protein sequence ID" value="BAH11453.1"/>
    <property type="molecule type" value="Genomic_DNA"/>
</dbReference>
<feature type="region of interest" description="Disordered" evidence="1">
    <location>
        <begin position="1"/>
        <end position="30"/>
    </location>
</feature>
<evidence type="ECO:0000256" key="1">
    <source>
        <dbReference type="SAM" id="MobiDB-lite"/>
    </source>
</evidence>
<accession>B7XH70</accession>
<feature type="compositionally biased region" description="Low complexity" evidence="1">
    <location>
        <begin position="8"/>
        <end position="22"/>
    </location>
</feature>
<evidence type="ECO:0000313" key="3">
    <source>
        <dbReference type="EMBL" id="BAH11453.1"/>
    </source>
</evidence>
<dbReference type="InterPro" id="IPR019301">
    <property type="entry name" value="Flagellar_prot_FlgJ_N"/>
</dbReference>
<feature type="domain" description="Flagellar protein FlgJ N-terminal" evidence="2">
    <location>
        <begin position="55"/>
        <end position="106"/>
    </location>
</feature>
<dbReference type="AlphaFoldDB" id="B7XH70"/>
<protein>
    <submittedName>
        <fullName evidence="3">Flagellar protein FlgJ</fullName>
    </submittedName>
</protein>
<reference evidence="3" key="1">
    <citation type="submission" date="2015-04" db="EMBL/GenBank/DDBJ databases">
        <title>Formation of a single polar flagellum by lateral and polar bacterial flagellar gene sets.</title>
        <authorList>
            <person name="Maruyama Y."/>
            <person name="Kobayashi M."/>
            <person name="Murata K."/>
            <person name="Hashimoto W."/>
        </authorList>
    </citation>
    <scope>NUCLEOTIDE SEQUENCE</scope>
    <source>
        <strain evidence="3">A1</strain>
    </source>
</reference>
<name>B7XH70_9SPHN</name>
<dbReference type="Pfam" id="PF10135">
    <property type="entry name" value="Rod-binding"/>
    <property type="match status" value="1"/>
</dbReference>
<organism evidence="3">
    <name type="scientific">Sphingomonas sp. A1</name>
    <dbReference type="NCBI Taxonomy" id="90322"/>
    <lineage>
        <taxon>Bacteria</taxon>
        <taxon>Pseudomonadati</taxon>
        <taxon>Pseudomonadota</taxon>
        <taxon>Alphaproteobacteria</taxon>
        <taxon>Sphingomonadales</taxon>
        <taxon>Sphingomonadaceae</taxon>
        <taxon>Sphingomonas</taxon>
    </lineage>
</organism>
<evidence type="ECO:0000259" key="2">
    <source>
        <dbReference type="Pfam" id="PF10135"/>
    </source>
</evidence>
<keyword evidence="3" id="KW-0969">Cilium</keyword>
<sequence>MNIDPQLTADTRMADTATAVADNAKSPDTLDPKYRAKVEAAAEKFESFFIASMLQQMRRTTRELADDDSPSRDPINQDMLEMADAKLADVMAGQRAFGIADAILKQILPADKARA</sequence>
<proteinExistence type="predicted"/>
<gene>
    <name evidence="3" type="primary">flgJ</name>
</gene>